<evidence type="ECO:0000313" key="9">
    <source>
        <dbReference type="Proteomes" id="UP000663870"/>
    </source>
</evidence>
<keyword evidence="3" id="KW-0805">Transcription regulation</keyword>
<dbReference type="Proteomes" id="UP000663854">
    <property type="component" value="Unassembled WGS sequence"/>
</dbReference>
<dbReference type="GO" id="GO:0016251">
    <property type="term" value="F:RNA polymerase II general transcription initiation factor activity"/>
    <property type="evidence" value="ECO:0007669"/>
    <property type="project" value="InterPro"/>
</dbReference>
<comment type="caution">
    <text evidence="8">The sequence shown here is derived from an EMBL/GenBank/DDBJ whole genome shotgun (WGS) entry which is preliminary data.</text>
</comment>
<sequence>MFDLLRFVCELIFGSSLSLSHECFDYLSSNLHGIVTQLIQQSFSIALRSKRTQLIGDDLQLILKCRAISPLYGYCCSVNTDKLPLFEATHQLGRILFVQTDTMINLNEKHLTNTDNSYQNKNFQLEKIRKKSIVLCNDILLHVEWLTIAGEQKYLQIKSSLFNKSILNIEQQLYLSFLQSKNFNEEIWNFLRYDQIALNTILSYLIEWCRNNICECLIHSCRLKKRCQLASYLIIIDCLLQNSLININHYLHILSPIIMTCLLYEFEIDDLLDYNDSNMKSAADTGHVWSLRLLAAQACVKMLQRSNFLVYDIFYTRIISRLIYSLTSSSSPSSVIYAILCLFEQLGSYASRTFLLPYLLDIDSSKMLSSKLILAVLERIALMIAEK</sequence>
<reference evidence="8" key="1">
    <citation type="submission" date="2021-02" db="EMBL/GenBank/DDBJ databases">
        <authorList>
            <person name="Nowell W R."/>
        </authorList>
    </citation>
    <scope>NUCLEOTIDE SEQUENCE</scope>
</reference>
<evidence type="ECO:0000256" key="2">
    <source>
        <dbReference type="ARBA" id="ARBA00007688"/>
    </source>
</evidence>
<dbReference type="PANTHER" id="PTHR10221:SF9">
    <property type="entry name" value="TRANSCRIPTION INITIATION FACTOR TFIID SUBUNIT 6"/>
    <property type="match status" value="1"/>
</dbReference>
<comment type="similarity">
    <text evidence="2">Belongs to the TAF6 family.</text>
</comment>
<evidence type="ECO:0000259" key="6">
    <source>
        <dbReference type="Pfam" id="PF07571"/>
    </source>
</evidence>
<evidence type="ECO:0000256" key="5">
    <source>
        <dbReference type="ARBA" id="ARBA00023242"/>
    </source>
</evidence>
<dbReference type="Gene3D" id="1.25.40.770">
    <property type="entry name" value="TAF6, C-terminal HEAT repeat domain"/>
    <property type="match status" value="1"/>
</dbReference>
<evidence type="ECO:0000256" key="4">
    <source>
        <dbReference type="ARBA" id="ARBA00023163"/>
    </source>
</evidence>
<keyword evidence="5" id="KW-0539">Nucleus</keyword>
<organism evidence="8 9">
    <name type="scientific">Rotaria sordida</name>
    <dbReference type="NCBI Taxonomy" id="392033"/>
    <lineage>
        <taxon>Eukaryota</taxon>
        <taxon>Metazoa</taxon>
        <taxon>Spiralia</taxon>
        <taxon>Gnathifera</taxon>
        <taxon>Rotifera</taxon>
        <taxon>Eurotatoria</taxon>
        <taxon>Bdelloidea</taxon>
        <taxon>Philodinida</taxon>
        <taxon>Philodinidae</taxon>
        <taxon>Rotaria</taxon>
    </lineage>
</organism>
<evidence type="ECO:0000256" key="1">
    <source>
        <dbReference type="ARBA" id="ARBA00004123"/>
    </source>
</evidence>
<dbReference type="Proteomes" id="UP000663870">
    <property type="component" value="Unassembled WGS sequence"/>
</dbReference>
<keyword evidence="4" id="KW-0804">Transcription</keyword>
<accession>A0A813RI07</accession>
<dbReference type="GO" id="GO:0046695">
    <property type="term" value="C:SLIK (SAGA-like) complex"/>
    <property type="evidence" value="ECO:0007669"/>
    <property type="project" value="InterPro"/>
</dbReference>
<evidence type="ECO:0000313" key="7">
    <source>
        <dbReference type="EMBL" id="CAF0723335.1"/>
    </source>
</evidence>
<dbReference type="InterPro" id="IPR046344">
    <property type="entry name" value="TAF6_C_sf"/>
</dbReference>
<gene>
    <name evidence="8" type="ORF">JXQ802_LOCUS3293</name>
    <name evidence="7" type="ORF">PYM288_LOCUS401</name>
</gene>
<evidence type="ECO:0000313" key="8">
    <source>
        <dbReference type="EMBL" id="CAF0782328.1"/>
    </source>
</evidence>
<protein>
    <recommendedName>
        <fullName evidence="6">TAF6 C-terminal HEAT repeat domain-containing protein</fullName>
    </recommendedName>
</protein>
<name>A0A813RI07_9BILA</name>
<dbReference type="AlphaFoldDB" id="A0A813RI07"/>
<dbReference type="GO" id="GO:0005669">
    <property type="term" value="C:transcription factor TFIID complex"/>
    <property type="evidence" value="ECO:0007669"/>
    <property type="project" value="InterPro"/>
</dbReference>
<feature type="domain" description="TAF6 C-terminal HEAT repeat" evidence="6">
    <location>
        <begin position="166"/>
        <end position="359"/>
    </location>
</feature>
<comment type="subcellular location">
    <subcellularLocation>
        <location evidence="1">Nucleus</location>
    </subcellularLocation>
</comment>
<dbReference type="GO" id="GO:0051123">
    <property type="term" value="P:RNA polymerase II preinitiation complex assembly"/>
    <property type="evidence" value="ECO:0007669"/>
    <property type="project" value="TreeGrafter"/>
</dbReference>
<dbReference type="InterPro" id="IPR037796">
    <property type="entry name" value="TAF6"/>
</dbReference>
<keyword evidence="9" id="KW-1185">Reference proteome</keyword>
<evidence type="ECO:0000256" key="3">
    <source>
        <dbReference type="ARBA" id="ARBA00023015"/>
    </source>
</evidence>
<dbReference type="GO" id="GO:0000124">
    <property type="term" value="C:SAGA complex"/>
    <property type="evidence" value="ECO:0007669"/>
    <property type="project" value="InterPro"/>
</dbReference>
<dbReference type="GO" id="GO:0003713">
    <property type="term" value="F:transcription coactivator activity"/>
    <property type="evidence" value="ECO:0007669"/>
    <property type="project" value="TreeGrafter"/>
</dbReference>
<dbReference type="EMBL" id="CAJNOH010000001">
    <property type="protein sequence ID" value="CAF0723335.1"/>
    <property type="molecule type" value="Genomic_DNA"/>
</dbReference>
<dbReference type="PANTHER" id="PTHR10221">
    <property type="entry name" value="TRANSCRIPTION INITIATION FACTOR TFIID SUBUNIT 6"/>
    <property type="match status" value="1"/>
</dbReference>
<dbReference type="EMBL" id="CAJNOL010000044">
    <property type="protein sequence ID" value="CAF0782328.1"/>
    <property type="molecule type" value="Genomic_DNA"/>
</dbReference>
<dbReference type="Pfam" id="PF07571">
    <property type="entry name" value="TAF6_C"/>
    <property type="match status" value="1"/>
</dbReference>
<dbReference type="InterPro" id="IPR011442">
    <property type="entry name" value="TAF6_C"/>
</dbReference>
<proteinExistence type="inferred from homology"/>